<organism evidence="1 2">
    <name type="scientific">Cajanus cajan</name>
    <name type="common">Pigeon pea</name>
    <name type="synonym">Cajanus indicus</name>
    <dbReference type="NCBI Taxonomy" id="3821"/>
    <lineage>
        <taxon>Eukaryota</taxon>
        <taxon>Viridiplantae</taxon>
        <taxon>Streptophyta</taxon>
        <taxon>Embryophyta</taxon>
        <taxon>Tracheophyta</taxon>
        <taxon>Spermatophyta</taxon>
        <taxon>Magnoliopsida</taxon>
        <taxon>eudicotyledons</taxon>
        <taxon>Gunneridae</taxon>
        <taxon>Pentapetalae</taxon>
        <taxon>rosids</taxon>
        <taxon>fabids</taxon>
        <taxon>Fabales</taxon>
        <taxon>Fabaceae</taxon>
        <taxon>Papilionoideae</taxon>
        <taxon>50 kb inversion clade</taxon>
        <taxon>NPAAA clade</taxon>
        <taxon>indigoferoid/millettioid clade</taxon>
        <taxon>Phaseoleae</taxon>
        <taxon>Cajanus</taxon>
    </lineage>
</organism>
<name>A0A151S230_CAJCA</name>
<evidence type="ECO:0000313" key="2">
    <source>
        <dbReference type="Proteomes" id="UP000075243"/>
    </source>
</evidence>
<reference evidence="1" key="1">
    <citation type="journal article" date="2012" name="Nat. Biotechnol.">
        <title>Draft genome sequence of pigeonpea (Cajanus cajan), an orphan legume crop of resource-poor farmers.</title>
        <authorList>
            <person name="Varshney R.K."/>
            <person name="Chen W."/>
            <person name="Li Y."/>
            <person name="Bharti A.K."/>
            <person name="Saxena R.K."/>
            <person name="Schlueter J.A."/>
            <person name="Donoghue M.T."/>
            <person name="Azam S."/>
            <person name="Fan G."/>
            <person name="Whaley A.M."/>
            <person name="Farmer A.D."/>
            <person name="Sheridan J."/>
            <person name="Iwata A."/>
            <person name="Tuteja R."/>
            <person name="Penmetsa R.V."/>
            <person name="Wu W."/>
            <person name="Upadhyaya H.D."/>
            <person name="Yang S.P."/>
            <person name="Shah T."/>
            <person name="Saxena K.B."/>
            <person name="Michael T."/>
            <person name="McCombie W.R."/>
            <person name="Yang B."/>
            <person name="Zhang G."/>
            <person name="Yang H."/>
            <person name="Wang J."/>
            <person name="Spillane C."/>
            <person name="Cook D.R."/>
            <person name="May G.D."/>
            <person name="Xu X."/>
            <person name="Jackson S.A."/>
        </authorList>
    </citation>
    <scope>NUCLEOTIDE SEQUENCE [LARGE SCALE GENOMIC DNA]</scope>
</reference>
<protein>
    <submittedName>
        <fullName evidence="1">Uncharacterized protein</fullName>
    </submittedName>
</protein>
<sequence length="60" mass="6387">MAGSTWEVRSEAGRKPLPAACGEAGNPKNILLAGIPDIHCFHASSRLLISPEVYWQGGLL</sequence>
<dbReference type="AlphaFoldDB" id="A0A151S230"/>
<proteinExistence type="predicted"/>
<dbReference type="Proteomes" id="UP000075243">
    <property type="component" value="Unassembled WGS sequence"/>
</dbReference>
<gene>
    <name evidence="1" type="ORF">KK1_029370</name>
</gene>
<accession>A0A151S230</accession>
<keyword evidence="2" id="KW-1185">Reference proteome</keyword>
<dbReference type="EMBL" id="KQ483488">
    <property type="protein sequence ID" value="KYP48885.1"/>
    <property type="molecule type" value="Genomic_DNA"/>
</dbReference>
<dbReference type="Gramene" id="C.cajan_29686.t">
    <property type="protein sequence ID" value="C.cajan_29686.t.cds1"/>
    <property type="gene ID" value="C.cajan_29686"/>
</dbReference>
<evidence type="ECO:0000313" key="1">
    <source>
        <dbReference type="EMBL" id="KYP48885.1"/>
    </source>
</evidence>